<sequence>MTGFTTKAIHTTDRDNPYGSILPPIYTTTTYAQPCDGTEGPYDYQRGGNPTRAALETTLATLEGAKHAFAYPSGMGATAAALGILKEGETLLLGMPSYGGTYRFATIELPARGVKTRFIGDFTALTDEDFADNVTMVFLESPSNPLLRVSDIAAIAEIAHRNGAIVVVDNTFMTPLLQKPLDLGADISVQSATKYLGGHADLLGGVAATNDDALAERLWHLQMITGAMLSPTDSYRLLQEVKTLKLRLTQQQKNTIEVINYLEAHPAVKRVLYAGSHSEYEAQVHARQANGLGALISMELVDGADLPAFLEALKIFTHAVSLGGIESLVVRPALMVQAAYTQAHRDEYGVSDNLIRLAIGIEEIEDIIEDLERGLTAALAHQA</sequence>
<comment type="cofactor">
    <cofactor evidence="1 8">
        <name>pyridoxal 5'-phosphate</name>
        <dbReference type="ChEBI" id="CHEBI:597326"/>
    </cofactor>
</comment>
<dbReference type="PATRIC" id="fig|43675.28.peg.631"/>
<evidence type="ECO:0000313" key="9">
    <source>
        <dbReference type="EMBL" id="BAS19869.1"/>
    </source>
</evidence>
<accession>A0A0K2RYH2</accession>
<dbReference type="EMBL" id="AP014938">
    <property type="protein sequence ID" value="BAS19869.1"/>
    <property type="molecule type" value="Genomic_DNA"/>
</dbReference>
<proteinExistence type="inferred from homology"/>
<gene>
    <name evidence="9" type="ORF">RM6536_0622</name>
</gene>
<feature type="modified residue" description="N6-(pyridoxal phosphate)lysine" evidence="7">
    <location>
        <position position="194"/>
    </location>
</feature>
<evidence type="ECO:0000256" key="4">
    <source>
        <dbReference type="ARBA" id="ARBA00047199"/>
    </source>
</evidence>
<comment type="catalytic activity">
    <reaction evidence="6">
        <text>L-methionine + H2O = methanethiol + 2-oxobutanoate + NH4(+)</text>
        <dbReference type="Rhea" id="RHEA:23800"/>
        <dbReference type="ChEBI" id="CHEBI:15377"/>
        <dbReference type="ChEBI" id="CHEBI:16007"/>
        <dbReference type="ChEBI" id="CHEBI:16763"/>
        <dbReference type="ChEBI" id="CHEBI:28938"/>
        <dbReference type="ChEBI" id="CHEBI:57844"/>
        <dbReference type="EC" id="4.4.1.11"/>
    </reaction>
    <physiologicalReaction direction="left-to-right" evidence="6">
        <dbReference type="Rhea" id="RHEA:23801"/>
    </physiologicalReaction>
</comment>
<evidence type="ECO:0000256" key="5">
    <source>
        <dbReference type="ARBA" id="ARBA00048780"/>
    </source>
</evidence>
<protein>
    <recommendedName>
        <fullName evidence="3">homocysteine desulfhydrase</fullName>
        <ecNumber evidence="3">4.4.1.2</ecNumber>
    </recommendedName>
    <alternativeName>
        <fullName evidence="4">Homocysteine desulfhydrase</fullName>
    </alternativeName>
</protein>
<comment type="similarity">
    <text evidence="8">Belongs to the trans-sulfuration enzymes family.</text>
</comment>
<evidence type="ECO:0000256" key="2">
    <source>
        <dbReference type="ARBA" id="ARBA00022898"/>
    </source>
</evidence>
<dbReference type="PANTHER" id="PTHR11808">
    <property type="entry name" value="TRANS-SULFURATION ENZYME FAMILY MEMBER"/>
    <property type="match status" value="1"/>
</dbReference>
<dbReference type="GO" id="GO:0018826">
    <property type="term" value="F:methionine gamma-lyase activity"/>
    <property type="evidence" value="ECO:0007669"/>
    <property type="project" value="UniProtKB-EC"/>
</dbReference>
<dbReference type="PIRSF" id="PIRSF001434">
    <property type="entry name" value="CGS"/>
    <property type="match status" value="1"/>
</dbReference>
<dbReference type="RefSeq" id="WP_049346545.1">
    <property type="nucleotide sequence ID" value="NZ_AP014938.1"/>
</dbReference>
<dbReference type="FunFam" id="3.40.640.10:FF:000046">
    <property type="entry name" value="Cystathionine gamma-lyase"/>
    <property type="match status" value="1"/>
</dbReference>
<dbReference type="EC" id="4.4.1.2" evidence="3"/>
<dbReference type="CDD" id="cd00614">
    <property type="entry name" value="CGS_like"/>
    <property type="match status" value="1"/>
</dbReference>
<dbReference type="InterPro" id="IPR015422">
    <property type="entry name" value="PyrdxlP-dep_Trfase_small"/>
</dbReference>
<name>A0A0K2RYH2_9MICC</name>
<keyword evidence="2 7" id="KW-0663">Pyridoxal phosphate</keyword>
<evidence type="ECO:0000256" key="7">
    <source>
        <dbReference type="PIRSR" id="PIRSR001434-2"/>
    </source>
</evidence>
<dbReference type="InterPro" id="IPR000277">
    <property type="entry name" value="Cys/Met-Metab_PyrdxlP-dep_enz"/>
</dbReference>
<dbReference type="InterPro" id="IPR015424">
    <property type="entry name" value="PyrdxlP-dep_Trfase"/>
</dbReference>
<dbReference type="GO" id="GO:0005737">
    <property type="term" value="C:cytoplasm"/>
    <property type="evidence" value="ECO:0007669"/>
    <property type="project" value="TreeGrafter"/>
</dbReference>
<evidence type="ECO:0000313" key="10">
    <source>
        <dbReference type="Proteomes" id="UP000066203"/>
    </source>
</evidence>
<dbReference type="GO" id="GO:0030170">
    <property type="term" value="F:pyridoxal phosphate binding"/>
    <property type="evidence" value="ECO:0007669"/>
    <property type="project" value="InterPro"/>
</dbReference>
<dbReference type="GO" id="GO:0019346">
    <property type="term" value="P:transsulfuration"/>
    <property type="evidence" value="ECO:0007669"/>
    <property type="project" value="InterPro"/>
</dbReference>
<dbReference type="Gene3D" id="3.40.640.10">
    <property type="entry name" value="Type I PLP-dependent aspartate aminotransferase-like (Major domain)"/>
    <property type="match status" value="1"/>
</dbReference>
<dbReference type="GO" id="GO:0047982">
    <property type="term" value="F:homocysteine desulfhydrase activity"/>
    <property type="evidence" value="ECO:0007669"/>
    <property type="project" value="UniProtKB-EC"/>
</dbReference>
<reference evidence="10" key="1">
    <citation type="submission" date="2015-08" db="EMBL/GenBank/DDBJ databases">
        <title>Complete genome sequence of Rothia mucilaginosa strain NUM-Rm6536.</title>
        <authorList>
            <person name="Nambu T."/>
        </authorList>
    </citation>
    <scope>NUCLEOTIDE SEQUENCE [LARGE SCALE GENOMIC DNA]</scope>
    <source>
        <strain evidence="10">NUM-Rm6536</strain>
    </source>
</reference>
<dbReference type="SUPFAM" id="SSF53383">
    <property type="entry name" value="PLP-dependent transferases"/>
    <property type="match status" value="1"/>
</dbReference>
<dbReference type="Proteomes" id="UP000066203">
    <property type="component" value="Chromosome"/>
</dbReference>
<evidence type="ECO:0000256" key="8">
    <source>
        <dbReference type="RuleBase" id="RU362118"/>
    </source>
</evidence>
<dbReference type="Gene3D" id="3.90.1150.10">
    <property type="entry name" value="Aspartate Aminotransferase, domain 1"/>
    <property type="match status" value="1"/>
</dbReference>
<organism evidence="9">
    <name type="scientific">Rothia mucilaginosa</name>
    <dbReference type="NCBI Taxonomy" id="43675"/>
    <lineage>
        <taxon>Bacteria</taxon>
        <taxon>Bacillati</taxon>
        <taxon>Actinomycetota</taxon>
        <taxon>Actinomycetes</taxon>
        <taxon>Micrococcales</taxon>
        <taxon>Micrococcaceae</taxon>
        <taxon>Rothia</taxon>
    </lineage>
</organism>
<evidence type="ECO:0000256" key="1">
    <source>
        <dbReference type="ARBA" id="ARBA00001933"/>
    </source>
</evidence>
<comment type="catalytic activity">
    <reaction evidence="5">
        <text>L-homocysteine + H2O = 2-oxobutanoate + hydrogen sulfide + NH4(+) + H(+)</text>
        <dbReference type="Rhea" id="RHEA:14501"/>
        <dbReference type="ChEBI" id="CHEBI:15377"/>
        <dbReference type="ChEBI" id="CHEBI:15378"/>
        <dbReference type="ChEBI" id="CHEBI:16763"/>
        <dbReference type="ChEBI" id="CHEBI:28938"/>
        <dbReference type="ChEBI" id="CHEBI:29919"/>
        <dbReference type="ChEBI" id="CHEBI:58199"/>
        <dbReference type="EC" id="4.4.1.2"/>
    </reaction>
    <physiologicalReaction direction="left-to-right" evidence="5">
        <dbReference type="Rhea" id="RHEA:14502"/>
    </physiologicalReaction>
</comment>
<dbReference type="InterPro" id="IPR015421">
    <property type="entry name" value="PyrdxlP-dep_Trfase_major"/>
</dbReference>
<dbReference type="Pfam" id="PF01053">
    <property type="entry name" value="Cys_Met_Meta_PP"/>
    <property type="match status" value="1"/>
</dbReference>
<dbReference type="AlphaFoldDB" id="A0A0K2RYH2"/>
<evidence type="ECO:0000256" key="6">
    <source>
        <dbReference type="ARBA" id="ARBA00052699"/>
    </source>
</evidence>
<evidence type="ECO:0000256" key="3">
    <source>
        <dbReference type="ARBA" id="ARBA00047175"/>
    </source>
</evidence>